<evidence type="ECO:0000313" key="2">
    <source>
        <dbReference type="Proteomes" id="UP001529510"/>
    </source>
</evidence>
<gene>
    <name evidence="1" type="ORF">M9458_050131</name>
</gene>
<proteinExistence type="predicted"/>
<feature type="non-terminal residue" evidence="1">
    <location>
        <position position="1"/>
    </location>
</feature>
<evidence type="ECO:0000313" key="1">
    <source>
        <dbReference type="EMBL" id="KAL0155868.1"/>
    </source>
</evidence>
<feature type="non-terminal residue" evidence="1">
    <location>
        <position position="53"/>
    </location>
</feature>
<comment type="caution">
    <text evidence="1">The sequence shown here is derived from an EMBL/GenBank/DDBJ whole genome shotgun (WGS) entry which is preliminary data.</text>
</comment>
<dbReference type="Proteomes" id="UP001529510">
    <property type="component" value="Unassembled WGS sequence"/>
</dbReference>
<keyword evidence="2" id="KW-1185">Reference proteome</keyword>
<sequence length="53" mass="6093">KNHFEDILELFKRYHKLCEILRERAGKGRSASSKTPRSLLSLGFISTLLTALF</sequence>
<dbReference type="EMBL" id="JAMKFB020000025">
    <property type="protein sequence ID" value="KAL0155868.1"/>
    <property type="molecule type" value="Genomic_DNA"/>
</dbReference>
<protein>
    <submittedName>
        <fullName evidence="1">Uncharacterized protein</fullName>
    </submittedName>
</protein>
<organism evidence="1 2">
    <name type="scientific">Cirrhinus mrigala</name>
    <name type="common">Mrigala</name>
    <dbReference type="NCBI Taxonomy" id="683832"/>
    <lineage>
        <taxon>Eukaryota</taxon>
        <taxon>Metazoa</taxon>
        <taxon>Chordata</taxon>
        <taxon>Craniata</taxon>
        <taxon>Vertebrata</taxon>
        <taxon>Euteleostomi</taxon>
        <taxon>Actinopterygii</taxon>
        <taxon>Neopterygii</taxon>
        <taxon>Teleostei</taxon>
        <taxon>Ostariophysi</taxon>
        <taxon>Cypriniformes</taxon>
        <taxon>Cyprinidae</taxon>
        <taxon>Labeoninae</taxon>
        <taxon>Labeonini</taxon>
        <taxon>Cirrhinus</taxon>
    </lineage>
</organism>
<accession>A0ABD0N6D0</accession>
<name>A0ABD0N6D0_CIRMR</name>
<reference evidence="1 2" key="1">
    <citation type="submission" date="2024-05" db="EMBL/GenBank/DDBJ databases">
        <title>Genome sequencing and assembly of Indian major carp, Cirrhinus mrigala (Hamilton, 1822).</title>
        <authorList>
            <person name="Mohindra V."/>
            <person name="Chowdhury L.M."/>
            <person name="Lal K."/>
            <person name="Jena J.K."/>
        </authorList>
    </citation>
    <scope>NUCLEOTIDE SEQUENCE [LARGE SCALE GENOMIC DNA]</scope>
    <source>
        <strain evidence="1">CM1030</strain>
        <tissue evidence="1">Blood</tissue>
    </source>
</reference>
<dbReference type="AlphaFoldDB" id="A0ABD0N6D0"/>